<dbReference type="EMBL" id="SRLD01000001">
    <property type="protein sequence ID" value="TGE20135.1"/>
    <property type="molecule type" value="Genomic_DNA"/>
</dbReference>
<proteinExistence type="predicted"/>
<evidence type="ECO:0000313" key="4">
    <source>
        <dbReference type="Proteomes" id="UP000297739"/>
    </source>
</evidence>
<feature type="signal peptide" evidence="1">
    <location>
        <begin position="1"/>
        <end position="25"/>
    </location>
</feature>
<dbReference type="Proteomes" id="UP000297739">
    <property type="component" value="Unassembled WGS sequence"/>
</dbReference>
<dbReference type="OrthoDB" id="871500at2"/>
<gene>
    <name evidence="3" type="ORF">E5J99_00775</name>
</gene>
<dbReference type="GO" id="GO:0005737">
    <property type="term" value="C:cytoplasm"/>
    <property type="evidence" value="ECO:0007669"/>
    <property type="project" value="UniProtKB-ARBA"/>
</dbReference>
<sequence>MQFSTLRFGITALAMGALSSLFSCSKEDTQEVAPKAAATTQQAVGASLTAQQLNWQKFTADVEAGRQADAFGQYVSKTTQVASTGDVRITRPKRDFVLTAGKGGIGAGGSSVGARYPVIEEPCDGCGGGGYTPPTYTFVSSENIGGSPNNPDGYILDMKLIDNNWASWQFPGYTMLNLDLNKGAGGRYIYFTFTREPYWVQFADGRPLRQFSIKTRSTNPANPSVPADHEPLWYAQNTTNSPYVGQLDLNEGAGGDYIYSYVSRHVGFGSPVREVGVVASNSSTVQPPAGWERVGVDLNKGAGGDYIYLCFKR</sequence>
<accession>A0A4Z0PRJ0</accession>
<dbReference type="AlphaFoldDB" id="A0A4Z0PRJ0"/>
<evidence type="ECO:0000313" key="3">
    <source>
        <dbReference type="EMBL" id="TGE20135.1"/>
    </source>
</evidence>
<feature type="chain" id="PRO_5021501160" description="MABP domain-containing protein" evidence="1">
    <location>
        <begin position="26"/>
        <end position="313"/>
    </location>
</feature>
<dbReference type="InterPro" id="IPR023341">
    <property type="entry name" value="MABP"/>
</dbReference>
<organism evidence="3 4">
    <name type="scientific">Hymenobacter elongatus</name>
    <dbReference type="NCBI Taxonomy" id="877208"/>
    <lineage>
        <taxon>Bacteria</taxon>
        <taxon>Pseudomonadati</taxon>
        <taxon>Bacteroidota</taxon>
        <taxon>Cytophagia</taxon>
        <taxon>Cytophagales</taxon>
        <taxon>Hymenobacteraceae</taxon>
        <taxon>Hymenobacter</taxon>
    </lineage>
</organism>
<dbReference type="RefSeq" id="WP_135495810.1">
    <property type="nucleotide sequence ID" value="NZ_SRLD01000001.1"/>
</dbReference>
<dbReference type="Gene3D" id="2.100.10.50">
    <property type="match status" value="2"/>
</dbReference>
<evidence type="ECO:0000256" key="1">
    <source>
        <dbReference type="SAM" id="SignalP"/>
    </source>
</evidence>
<feature type="domain" description="MABP" evidence="2">
    <location>
        <begin position="269"/>
        <end position="313"/>
    </location>
</feature>
<comment type="caution">
    <text evidence="3">The sequence shown here is derived from an EMBL/GenBank/DDBJ whole genome shotgun (WGS) entry which is preliminary data.</text>
</comment>
<dbReference type="PROSITE" id="PS51257">
    <property type="entry name" value="PROKAR_LIPOPROTEIN"/>
    <property type="match status" value="1"/>
</dbReference>
<keyword evidence="1" id="KW-0732">Signal</keyword>
<evidence type="ECO:0000259" key="2">
    <source>
        <dbReference type="PROSITE" id="PS51498"/>
    </source>
</evidence>
<keyword evidence="4" id="KW-1185">Reference proteome</keyword>
<name>A0A4Z0PRJ0_9BACT</name>
<protein>
    <recommendedName>
        <fullName evidence="2">MABP domain-containing protein</fullName>
    </recommendedName>
</protein>
<dbReference type="PROSITE" id="PS51498">
    <property type="entry name" value="MABP"/>
    <property type="match status" value="1"/>
</dbReference>
<reference evidence="3 4" key="1">
    <citation type="submission" date="2019-04" db="EMBL/GenBank/DDBJ databases">
        <authorList>
            <person name="Feng G."/>
            <person name="Zhang J."/>
            <person name="Zhu H."/>
        </authorList>
    </citation>
    <scope>NUCLEOTIDE SEQUENCE [LARGE SCALE GENOMIC DNA]</scope>
    <source>
        <strain evidence="3 4">JCM 17223</strain>
    </source>
</reference>